<evidence type="ECO:0000256" key="1">
    <source>
        <dbReference type="SAM" id="Phobius"/>
    </source>
</evidence>
<protein>
    <submittedName>
        <fullName evidence="2">Uncharacterized protein</fullName>
    </submittedName>
</protein>
<name>A0A928V0E9_9GAMM</name>
<evidence type="ECO:0000313" key="3">
    <source>
        <dbReference type="Proteomes" id="UP000652567"/>
    </source>
</evidence>
<keyword evidence="3" id="KW-1185">Reference proteome</keyword>
<dbReference type="EMBL" id="PRDL01000001">
    <property type="protein sequence ID" value="MBE8716017.1"/>
    <property type="molecule type" value="Genomic_DNA"/>
</dbReference>
<sequence length="85" mass="9146">MPETPIAIVFIILLLINQAGLTITYTVHGKATTPALAVESDLIGLTRLLPASIRAITEARWMKYMPALHGIGTTGTAQQVSEFLI</sequence>
<dbReference type="Proteomes" id="UP000652567">
    <property type="component" value="Unassembled WGS sequence"/>
</dbReference>
<accession>A0A928V0E9</accession>
<gene>
    <name evidence="2" type="ORF">C4F51_02300</name>
</gene>
<keyword evidence="1" id="KW-1133">Transmembrane helix</keyword>
<proteinExistence type="predicted"/>
<keyword evidence="1" id="KW-0472">Membrane</keyword>
<dbReference type="AlphaFoldDB" id="A0A928V0E9"/>
<organism evidence="2 3">
    <name type="scientific">Cellvibrio polysaccharolyticus</name>
    <dbReference type="NCBI Taxonomy" id="2082724"/>
    <lineage>
        <taxon>Bacteria</taxon>
        <taxon>Pseudomonadati</taxon>
        <taxon>Pseudomonadota</taxon>
        <taxon>Gammaproteobacteria</taxon>
        <taxon>Cellvibrionales</taxon>
        <taxon>Cellvibrionaceae</taxon>
        <taxon>Cellvibrio</taxon>
    </lineage>
</organism>
<comment type="caution">
    <text evidence="2">The sequence shown here is derived from an EMBL/GenBank/DDBJ whole genome shotgun (WGS) entry which is preliminary data.</text>
</comment>
<reference evidence="2" key="1">
    <citation type="submission" date="2018-07" db="EMBL/GenBank/DDBJ databases">
        <title>Genome assembly of strain Ka43.</title>
        <authorList>
            <person name="Kukolya J."/>
            <person name="Nagy I."/>
            <person name="Horvath B."/>
            <person name="Toth A."/>
        </authorList>
    </citation>
    <scope>NUCLEOTIDE SEQUENCE</scope>
    <source>
        <strain evidence="2">KB43</strain>
    </source>
</reference>
<feature type="transmembrane region" description="Helical" evidence="1">
    <location>
        <begin position="6"/>
        <end position="27"/>
    </location>
</feature>
<keyword evidence="1" id="KW-0812">Transmembrane</keyword>
<evidence type="ECO:0000313" key="2">
    <source>
        <dbReference type="EMBL" id="MBE8716017.1"/>
    </source>
</evidence>